<dbReference type="OrthoDB" id="5843397at2759"/>
<evidence type="ECO:0000256" key="2">
    <source>
        <dbReference type="ARBA" id="ARBA00023136"/>
    </source>
</evidence>
<dbReference type="PANTHER" id="PTHR23278">
    <property type="entry name" value="SIDESTEP PROTEIN"/>
    <property type="match status" value="1"/>
</dbReference>
<gene>
    <name evidence="5" type="ORF">FWK35_00021968</name>
</gene>
<evidence type="ECO:0000313" key="5">
    <source>
        <dbReference type="EMBL" id="KAF0762957.1"/>
    </source>
</evidence>
<dbReference type="InterPro" id="IPR003598">
    <property type="entry name" value="Ig_sub2"/>
</dbReference>
<feature type="domain" description="Ig-like" evidence="4">
    <location>
        <begin position="109"/>
        <end position="201"/>
    </location>
</feature>
<dbReference type="SUPFAM" id="SSF48726">
    <property type="entry name" value="Immunoglobulin"/>
    <property type="match status" value="3"/>
</dbReference>
<proteinExistence type="predicted"/>
<dbReference type="InterPro" id="IPR013783">
    <property type="entry name" value="Ig-like_fold"/>
</dbReference>
<keyword evidence="3" id="KW-1015">Disulfide bond</keyword>
<organism evidence="5 6">
    <name type="scientific">Aphis craccivora</name>
    <name type="common">Cowpea aphid</name>
    <dbReference type="NCBI Taxonomy" id="307492"/>
    <lineage>
        <taxon>Eukaryota</taxon>
        <taxon>Metazoa</taxon>
        <taxon>Ecdysozoa</taxon>
        <taxon>Arthropoda</taxon>
        <taxon>Hexapoda</taxon>
        <taxon>Insecta</taxon>
        <taxon>Pterygota</taxon>
        <taxon>Neoptera</taxon>
        <taxon>Paraneoptera</taxon>
        <taxon>Hemiptera</taxon>
        <taxon>Sternorrhyncha</taxon>
        <taxon>Aphidomorpha</taxon>
        <taxon>Aphidoidea</taxon>
        <taxon>Aphididae</taxon>
        <taxon>Aphidini</taxon>
        <taxon>Aphis</taxon>
        <taxon>Aphis</taxon>
    </lineage>
</organism>
<dbReference type="InterPro" id="IPR036179">
    <property type="entry name" value="Ig-like_dom_sf"/>
</dbReference>
<dbReference type="PROSITE" id="PS50835">
    <property type="entry name" value="IG_LIKE"/>
    <property type="match status" value="2"/>
</dbReference>
<comment type="caution">
    <text evidence="5">The sequence shown here is derived from an EMBL/GenBank/DDBJ whole genome shotgun (WGS) entry which is preliminary data.</text>
</comment>
<dbReference type="InterPro" id="IPR003599">
    <property type="entry name" value="Ig_sub"/>
</dbReference>
<comment type="subcellular location">
    <subcellularLocation>
        <location evidence="1">Membrane</location>
        <topology evidence="1">Single-pass membrane protein</topology>
    </subcellularLocation>
</comment>
<dbReference type="AlphaFoldDB" id="A0A6G0YYH9"/>
<feature type="domain" description="Ig-like" evidence="4">
    <location>
        <begin position="5"/>
        <end position="91"/>
    </location>
</feature>
<dbReference type="InterPro" id="IPR007110">
    <property type="entry name" value="Ig-like_dom"/>
</dbReference>
<evidence type="ECO:0000256" key="1">
    <source>
        <dbReference type="ARBA" id="ARBA00004167"/>
    </source>
</evidence>
<dbReference type="GO" id="GO:0016020">
    <property type="term" value="C:membrane"/>
    <property type="evidence" value="ECO:0007669"/>
    <property type="project" value="UniProtKB-SubCell"/>
</dbReference>
<evidence type="ECO:0000259" key="4">
    <source>
        <dbReference type="PROSITE" id="PS50835"/>
    </source>
</evidence>
<dbReference type="Gene3D" id="2.60.40.10">
    <property type="entry name" value="Immunoglobulins"/>
    <property type="match status" value="3"/>
</dbReference>
<dbReference type="InterPro" id="IPR013162">
    <property type="entry name" value="CD80_C2-set"/>
</dbReference>
<dbReference type="Pfam" id="PF08205">
    <property type="entry name" value="C2-set_2"/>
    <property type="match status" value="1"/>
</dbReference>
<protein>
    <recommendedName>
        <fullName evidence="4">Ig-like domain-containing protein</fullName>
    </recommendedName>
</protein>
<dbReference type="Proteomes" id="UP000478052">
    <property type="component" value="Unassembled WGS sequence"/>
</dbReference>
<sequence>MHIKPLDVQVLSSRQPLSSGRTYEVQCQAVGSKPPANVTWWKDNERLTNATQTVSPDGNVTSSTLTFQPTKSDNRKSLVCRAENQNVQQLEDMAGRVEDSWTIDVHYVPILKLALGINMNPAYIEEGHDVYFECKIDANPPAYKVIWKHNGQVVQANVKSGVIINPNDLALQNVKRQQAGNYSCLASNVEGDGESNVVQLTVMFFKQTIFVLFYYVFLYNDCIIFGRSADKPVCRHNQKLTYGVARNENTEIVCEVDAYPAPDVFKWTFNRTGGVASEMGSNEMVQHTKGVETGNGNGGLMSGKRSKLSSVLTYSPSVMGMGGGGGGGNGNGGNVGDNDYGTVTCRASNSAGQQIEPCVFHVIAAGECLQYLTILLQLLKQNQLYDIL</sequence>
<dbReference type="SMART" id="SM00408">
    <property type="entry name" value="IGc2"/>
    <property type="match status" value="3"/>
</dbReference>
<accession>A0A6G0YYH9</accession>
<keyword evidence="2" id="KW-0472">Membrane</keyword>
<keyword evidence="6" id="KW-1185">Reference proteome</keyword>
<dbReference type="SMART" id="SM00409">
    <property type="entry name" value="IG"/>
    <property type="match status" value="3"/>
</dbReference>
<dbReference type="PANTHER" id="PTHR23278:SF19">
    <property type="entry name" value="OBSCURIN"/>
    <property type="match status" value="1"/>
</dbReference>
<reference evidence="5 6" key="1">
    <citation type="submission" date="2019-08" db="EMBL/GenBank/DDBJ databases">
        <title>Whole genome of Aphis craccivora.</title>
        <authorList>
            <person name="Voronova N.V."/>
            <person name="Shulinski R.S."/>
            <person name="Bandarenka Y.V."/>
            <person name="Zhorov D.G."/>
            <person name="Warner D."/>
        </authorList>
    </citation>
    <scope>NUCLEOTIDE SEQUENCE [LARGE SCALE GENOMIC DNA]</scope>
    <source>
        <strain evidence="5">180601</strain>
        <tissue evidence="5">Whole Body</tissue>
    </source>
</reference>
<evidence type="ECO:0000313" key="6">
    <source>
        <dbReference type="Proteomes" id="UP000478052"/>
    </source>
</evidence>
<dbReference type="EMBL" id="VUJU01001998">
    <property type="protein sequence ID" value="KAF0762957.1"/>
    <property type="molecule type" value="Genomic_DNA"/>
</dbReference>
<name>A0A6G0YYH9_APHCR</name>
<evidence type="ECO:0000256" key="3">
    <source>
        <dbReference type="ARBA" id="ARBA00023157"/>
    </source>
</evidence>
<dbReference type="Pfam" id="PF13927">
    <property type="entry name" value="Ig_3"/>
    <property type="match status" value="1"/>
</dbReference>